<dbReference type="InterPro" id="IPR001478">
    <property type="entry name" value="PDZ"/>
</dbReference>
<evidence type="ECO:0000256" key="1">
    <source>
        <dbReference type="SAM" id="SignalP"/>
    </source>
</evidence>
<dbReference type="AlphaFoldDB" id="A0A8J6CCQ2"/>
<dbReference type="OrthoDB" id="439127at2759"/>
<comment type="caution">
    <text evidence="3">The sequence shown here is derived from an EMBL/GenBank/DDBJ whole genome shotgun (WGS) entry which is preliminary data.</text>
</comment>
<dbReference type="Proteomes" id="UP000751190">
    <property type="component" value="Unassembled WGS sequence"/>
</dbReference>
<dbReference type="EMBL" id="JAGTXO010000019">
    <property type="protein sequence ID" value="KAG8462713.1"/>
    <property type="molecule type" value="Genomic_DNA"/>
</dbReference>
<dbReference type="SUPFAM" id="SSF50156">
    <property type="entry name" value="PDZ domain-like"/>
    <property type="match status" value="1"/>
</dbReference>
<sequence>MTGSSRMFTGLWALALALGLGCLGRAAAFAPGGSALRVPSSRVPAAARVVAGLFGDVKDAFKNPSAPQDEDRITPIDRWLGIDKDRRSSQPVKTFVDPQSTANYVRIELAKPMGIKFVENEDGKGILVDALVASGSAATTGADVKSGDQLVGVDGALVLGADFDAALGAITGSSAATVKLCLFRGPAQFLYGPTRPDDAWLASVL</sequence>
<dbReference type="InterPro" id="IPR036034">
    <property type="entry name" value="PDZ_sf"/>
</dbReference>
<gene>
    <name evidence="3" type="ORF">KFE25_004689</name>
</gene>
<dbReference type="PROSITE" id="PS51257">
    <property type="entry name" value="PROKAR_LIPOPROTEIN"/>
    <property type="match status" value="1"/>
</dbReference>
<feature type="signal peptide" evidence="1">
    <location>
        <begin position="1"/>
        <end position="28"/>
    </location>
</feature>
<accession>A0A8J6CCQ2</accession>
<dbReference type="OMA" id="ETPIDRW"/>
<dbReference type="SMART" id="SM00228">
    <property type="entry name" value="PDZ"/>
    <property type="match status" value="1"/>
</dbReference>
<evidence type="ECO:0000313" key="3">
    <source>
        <dbReference type="EMBL" id="KAG8462713.1"/>
    </source>
</evidence>
<feature type="chain" id="PRO_5035232431" description="PDZ domain-containing protein" evidence="1">
    <location>
        <begin position="29"/>
        <end position="205"/>
    </location>
</feature>
<proteinExistence type="predicted"/>
<evidence type="ECO:0000259" key="2">
    <source>
        <dbReference type="PROSITE" id="PS50106"/>
    </source>
</evidence>
<evidence type="ECO:0000313" key="4">
    <source>
        <dbReference type="Proteomes" id="UP000751190"/>
    </source>
</evidence>
<name>A0A8J6CCQ2_DIALT</name>
<protein>
    <recommendedName>
        <fullName evidence="2">PDZ domain-containing protein</fullName>
    </recommendedName>
</protein>
<reference evidence="3" key="1">
    <citation type="submission" date="2021-05" db="EMBL/GenBank/DDBJ databases">
        <title>The genome of the haptophyte Pavlova lutheri (Diacronema luteri, Pavlovales) - a model for lipid biosynthesis in eukaryotic algae.</title>
        <authorList>
            <person name="Hulatt C.J."/>
            <person name="Posewitz M.C."/>
        </authorList>
    </citation>
    <scope>NUCLEOTIDE SEQUENCE</scope>
    <source>
        <strain evidence="3">NIVA-4/92</strain>
    </source>
</reference>
<keyword evidence="1" id="KW-0732">Signal</keyword>
<dbReference type="PROSITE" id="PS50106">
    <property type="entry name" value="PDZ"/>
    <property type="match status" value="1"/>
</dbReference>
<organism evidence="3 4">
    <name type="scientific">Diacronema lutheri</name>
    <name type="common">Unicellular marine alga</name>
    <name type="synonym">Monochrysis lutheri</name>
    <dbReference type="NCBI Taxonomy" id="2081491"/>
    <lineage>
        <taxon>Eukaryota</taxon>
        <taxon>Haptista</taxon>
        <taxon>Haptophyta</taxon>
        <taxon>Pavlovophyceae</taxon>
        <taxon>Pavlovales</taxon>
        <taxon>Pavlovaceae</taxon>
        <taxon>Diacronema</taxon>
    </lineage>
</organism>
<keyword evidence="4" id="KW-1185">Reference proteome</keyword>
<feature type="domain" description="PDZ" evidence="2">
    <location>
        <begin position="101"/>
        <end position="173"/>
    </location>
</feature>
<dbReference type="Pfam" id="PF00595">
    <property type="entry name" value="PDZ"/>
    <property type="match status" value="1"/>
</dbReference>
<dbReference type="Gene3D" id="2.30.42.10">
    <property type="match status" value="1"/>
</dbReference>